<organism evidence="15 16">
    <name type="scientific">Salinicola corii</name>
    <dbReference type="NCBI Taxonomy" id="2606937"/>
    <lineage>
        <taxon>Bacteria</taxon>
        <taxon>Pseudomonadati</taxon>
        <taxon>Pseudomonadota</taxon>
        <taxon>Gammaproteobacteria</taxon>
        <taxon>Oceanospirillales</taxon>
        <taxon>Halomonadaceae</taxon>
        <taxon>Salinicola</taxon>
    </lineage>
</organism>
<dbReference type="InterPro" id="IPR043538">
    <property type="entry name" value="XYLT"/>
</dbReference>
<keyword evidence="4 15" id="KW-0808">Transferase</keyword>
<evidence type="ECO:0000256" key="5">
    <source>
        <dbReference type="ARBA" id="ARBA00022692"/>
    </source>
</evidence>
<evidence type="ECO:0000256" key="10">
    <source>
        <dbReference type="ARBA" id="ARBA00023034"/>
    </source>
</evidence>
<gene>
    <name evidence="15" type="ORF">F0A16_06545</name>
</gene>
<evidence type="ECO:0000256" key="12">
    <source>
        <dbReference type="ARBA" id="ARBA00023157"/>
    </source>
</evidence>
<evidence type="ECO:0000256" key="6">
    <source>
        <dbReference type="ARBA" id="ARBA00022723"/>
    </source>
</evidence>
<keyword evidence="5" id="KW-0812">Transmembrane</keyword>
<evidence type="ECO:0000313" key="15">
    <source>
        <dbReference type="EMBL" id="KAA0019010.1"/>
    </source>
</evidence>
<evidence type="ECO:0000256" key="13">
    <source>
        <dbReference type="ARBA" id="ARBA00023180"/>
    </source>
</evidence>
<evidence type="ECO:0000256" key="2">
    <source>
        <dbReference type="ARBA" id="ARBA00004648"/>
    </source>
</evidence>
<keyword evidence="10" id="KW-0333">Golgi apparatus</keyword>
<keyword evidence="13" id="KW-0325">Glycoprotein</keyword>
<accession>A0A640WFM0</accession>
<evidence type="ECO:0000256" key="11">
    <source>
        <dbReference type="ARBA" id="ARBA00023136"/>
    </source>
</evidence>
<dbReference type="PANTHER" id="PTHR46025:SF3">
    <property type="entry name" value="XYLOSYLTRANSFERASE OXT"/>
    <property type="match status" value="1"/>
</dbReference>
<keyword evidence="11" id="KW-0472">Membrane</keyword>
<dbReference type="AlphaFoldDB" id="A0A640WFM0"/>
<keyword evidence="12" id="KW-1015">Disulfide bond</keyword>
<evidence type="ECO:0000256" key="3">
    <source>
        <dbReference type="ARBA" id="ARBA00022676"/>
    </source>
</evidence>
<keyword evidence="9" id="KW-1133">Transmembrane helix</keyword>
<name>A0A640WFM0_9GAMM</name>
<dbReference type="EMBL" id="VTPX01000003">
    <property type="protein sequence ID" value="KAA0019010.1"/>
    <property type="molecule type" value="Genomic_DNA"/>
</dbReference>
<sequence>MTVDMQAEGFRAEDGLLTVTFIMLCHDSAERVIARASRLLEEDPTCKLIVHFDRKSPISKYRTILKALGNHPRCYVMDKDRVRCGWGTWGLVEAPLRAIRYAFKAGFASDYFYLISEFCCPVQPLIALRQHLTMHAGREFIESRDSSWIKGGIREDRYLYRHYLDKRKHPKLHRWMYRLQKKLGMKRKLPTDMEVRFGSQWWCLSIETVHRIITNERIKALFRRSWIPDECFFQTSVYSFVDKFELLRKGLTHYEFDEKGIPQEMSLNMWQTRQYSAQKFFLRKVMEY</sequence>
<evidence type="ECO:0000256" key="9">
    <source>
        <dbReference type="ARBA" id="ARBA00022989"/>
    </source>
</evidence>
<keyword evidence="6" id="KW-0479">Metal-binding</keyword>
<dbReference type="Proteomes" id="UP000466024">
    <property type="component" value="Unassembled WGS sequence"/>
</dbReference>
<keyword evidence="7" id="KW-0256">Endoplasmic reticulum</keyword>
<comment type="caution">
    <text evidence="15">The sequence shown here is derived from an EMBL/GenBank/DDBJ whole genome shotgun (WGS) entry which is preliminary data.</text>
</comment>
<evidence type="ECO:0000256" key="4">
    <source>
        <dbReference type="ARBA" id="ARBA00022679"/>
    </source>
</evidence>
<dbReference type="GO" id="GO:0015012">
    <property type="term" value="P:heparan sulfate proteoglycan biosynthetic process"/>
    <property type="evidence" value="ECO:0007669"/>
    <property type="project" value="TreeGrafter"/>
</dbReference>
<dbReference type="GO" id="GO:0030158">
    <property type="term" value="F:protein xylosyltransferase activity"/>
    <property type="evidence" value="ECO:0007669"/>
    <property type="project" value="InterPro"/>
</dbReference>
<dbReference type="Pfam" id="PF02485">
    <property type="entry name" value="Branch"/>
    <property type="match status" value="1"/>
</dbReference>
<evidence type="ECO:0000256" key="1">
    <source>
        <dbReference type="ARBA" id="ARBA00004323"/>
    </source>
</evidence>
<reference evidence="15 16" key="1">
    <citation type="submission" date="2019-08" db="EMBL/GenBank/DDBJ databases">
        <title>Bioinformatics analysis of the strain L3 and L5.</title>
        <authorList>
            <person name="Li X."/>
        </authorList>
    </citation>
    <scope>NUCLEOTIDE SEQUENCE [LARGE SCALE GENOMIC DNA]</scope>
    <source>
        <strain evidence="15 16">L3</strain>
    </source>
</reference>
<evidence type="ECO:0000256" key="14">
    <source>
        <dbReference type="ARBA" id="ARBA00042865"/>
    </source>
</evidence>
<protein>
    <recommendedName>
        <fullName evidence="14">Peptide O-xylosyltransferase</fullName>
    </recommendedName>
</protein>
<dbReference type="GO" id="GO:0016020">
    <property type="term" value="C:membrane"/>
    <property type="evidence" value="ECO:0007669"/>
    <property type="project" value="InterPro"/>
</dbReference>
<dbReference type="InterPro" id="IPR003406">
    <property type="entry name" value="Glyco_trans_14"/>
</dbReference>
<keyword evidence="3 15" id="KW-0328">Glycosyltransferase</keyword>
<keyword evidence="16" id="KW-1185">Reference proteome</keyword>
<proteinExistence type="predicted"/>
<dbReference type="GO" id="GO:0046872">
    <property type="term" value="F:metal ion binding"/>
    <property type="evidence" value="ECO:0007669"/>
    <property type="project" value="UniProtKB-KW"/>
</dbReference>
<keyword evidence="8" id="KW-0735">Signal-anchor</keyword>
<dbReference type="PANTHER" id="PTHR46025">
    <property type="entry name" value="XYLOSYLTRANSFERASE OXT"/>
    <property type="match status" value="1"/>
</dbReference>
<evidence type="ECO:0000256" key="8">
    <source>
        <dbReference type="ARBA" id="ARBA00022968"/>
    </source>
</evidence>
<dbReference type="GO" id="GO:0050650">
    <property type="term" value="P:chondroitin sulfate proteoglycan biosynthetic process"/>
    <property type="evidence" value="ECO:0007669"/>
    <property type="project" value="TreeGrafter"/>
</dbReference>
<evidence type="ECO:0000313" key="16">
    <source>
        <dbReference type="Proteomes" id="UP000466024"/>
    </source>
</evidence>
<comment type="subcellular location">
    <subcellularLocation>
        <location evidence="2">Endoplasmic reticulum membrane</location>
        <topology evidence="2">Single-pass type II membrane protein</topology>
    </subcellularLocation>
    <subcellularLocation>
        <location evidence="1">Golgi apparatus membrane</location>
        <topology evidence="1">Single-pass type II membrane protein</topology>
    </subcellularLocation>
</comment>
<evidence type="ECO:0000256" key="7">
    <source>
        <dbReference type="ARBA" id="ARBA00022824"/>
    </source>
</evidence>